<dbReference type="HOGENOM" id="CLU_1414589_0_0_6"/>
<evidence type="ECO:0008006" key="4">
    <source>
        <dbReference type="Google" id="ProtNLM"/>
    </source>
</evidence>
<protein>
    <recommendedName>
        <fullName evidence="4">YfaZ family protein</fullName>
    </recommendedName>
</protein>
<dbReference type="RefSeq" id="WP_006459676.1">
    <property type="nucleotide sequence ID" value="NZ_CP007030.1"/>
</dbReference>
<reference evidence="2 3" key="1">
    <citation type="submission" date="2013-12" db="EMBL/GenBank/DDBJ databases">
        <authorList>
            <consortium name="DOE Joint Genome Institute"/>
            <person name="Kappler U."/>
            <person name="Huntemann M."/>
            <person name="Han J."/>
            <person name="Chen A."/>
            <person name="Kyrpides N."/>
            <person name="Mavromatis K."/>
            <person name="Markowitz V."/>
            <person name="Palaniappan K."/>
            <person name="Ivanova N."/>
            <person name="Schaumberg A."/>
            <person name="Pati A."/>
            <person name="Liolios K."/>
            <person name="Nordberg H.P."/>
            <person name="Cantor M.N."/>
            <person name="Hua S.X."/>
            <person name="Woyke T."/>
        </authorList>
    </citation>
    <scope>NUCLEOTIDE SEQUENCE [LARGE SCALE GENOMIC DNA]</scope>
    <source>
        <strain evidence="3">AL2</strain>
    </source>
</reference>
<organism evidence="2 3">
    <name type="scientific">Thiomicrospira aerophila AL3</name>
    <dbReference type="NCBI Taxonomy" id="717772"/>
    <lineage>
        <taxon>Bacteria</taxon>
        <taxon>Pseudomonadati</taxon>
        <taxon>Pseudomonadota</taxon>
        <taxon>Gammaproteobacteria</taxon>
        <taxon>Thiotrichales</taxon>
        <taxon>Piscirickettsiaceae</taxon>
        <taxon>Thiomicrospira</taxon>
    </lineage>
</organism>
<keyword evidence="3" id="KW-1185">Reference proteome</keyword>
<dbReference type="STRING" id="717772.THIAE_00420"/>
<accession>W0DU57</accession>
<dbReference type="InterPro" id="IPR009998">
    <property type="entry name" value="YfaZ"/>
</dbReference>
<keyword evidence="1" id="KW-0732">Signal</keyword>
<dbReference type="InParanoid" id="W0DU57"/>
<evidence type="ECO:0000313" key="3">
    <source>
        <dbReference type="Proteomes" id="UP000005380"/>
    </source>
</evidence>
<dbReference type="AlphaFoldDB" id="W0DU57"/>
<proteinExistence type="predicted"/>
<dbReference type="Proteomes" id="UP000005380">
    <property type="component" value="Chromosome"/>
</dbReference>
<evidence type="ECO:0000256" key="1">
    <source>
        <dbReference type="SAM" id="SignalP"/>
    </source>
</evidence>
<gene>
    <name evidence="2" type="ORF">THIAE_00420</name>
</gene>
<dbReference type="OrthoDB" id="6399250at2"/>
<dbReference type="EMBL" id="CP007030">
    <property type="protein sequence ID" value="AHF00411.1"/>
    <property type="molecule type" value="Genomic_DNA"/>
</dbReference>
<feature type="chain" id="PRO_5004787246" description="YfaZ family protein" evidence="1">
    <location>
        <begin position="25"/>
        <end position="192"/>
    </location>
</feature>
<evidence type="ECO:0000313" key="2">
    <source>
        <dbReference type="EMBL" id="AHF00411.1"/>
    </source>
</evidence>
<feature type="signal peptide" evidence="1">
    <location>
        <begin position="1"/>
        <end position="24"/>
    </location>
</feature>
<sequence length="192" mass="21278">MKKIFQVLATSALVSASIPFAVQANEMGVNAQIANDSAKFGVFSSDVWMQETYRFDLGYQYNKDKDYVIDTSLAYIGKGVLDPNLDLGVKGKFAYAKAKDIDKVGTGILLGVHAAYWLPTATPTNVTVEYLVAPEVLAFTDAENLNELSVRANIRLLRNLQGFVGYRRFEVEYKEAKVKFDDGAHIGFELAF</sequence>
<dbReference type="Pfam" id="PF07437">
    <property type="entry name" value="YfaZ"/>
    <property type="match status" value="1"/>
</dbReference>
<name>W0DU57_9GAMM</name>
<dbReference type="eggNOG" id="ENOG5031DXY">
    <property type="taxonomic scope" value="Bacteria"/>
</dbReference>
<dbReference type="KEGG" id="tao:THIAE_00420"/>